<keyword evidence="4" id="KW-0479">Metal-binding</keyword>
<dbReference type="OrthoDB" id="10259622at2759"/>
<dbReference type="EMBL" id="JAACJP010000003">
    <property type="protein sequence ID" value="KAF5385992.1"/>
    <property type="molecule type" value="Genomic_DNA"/>
</dbReference>
<gene>
    <name evidence="8" type="ORF">D9615_002414</name>
</gene>
<proteinExistence type="predicted"/>
<dbReference type="AlphaFoldDB" id="A0A8H5HMF3"/>
<evidence type="ECO:0000313" key="9">
    <source>
        <dbReference type="Proteomes" id="UP000565441"/>
    </source>
</evidence>
<dbReference type="InterPro" id="IPR043129">
    <property type="entry name" value="ATPase_NBD"/>
</dbReference>
<keyword evidence="2" id="KW-0808">Transferase</keyword>
<evidence type="ECO:0000256" key="6">
    <source>
        <dbReference type="ARBA" id="ARBA00048117"/>
    </source>
</evidence>
<dbReference type="NCBIfam" id="TIGR00329">
    <property type="entry name" value="gcp_kae1"/>
    <property type="match status" value="1"/>
</dbReference>
<dbReference type="Proteomes" id="UP000565441">
    <property type="component" value="Unassembled WGS sequence"/>
</dbReference>
<dbReference type="PANTHER" id="PTHR11735:SF6">
    <property type="entry name" value="TRNA N6-ADENOSINE THREONYLCARBAMOYLTRANSFERASE, MITOCHONDRIAL"/>
    <property type="match status" value="1"/>
</dbReference>
<dbReference type="GO" id="GO:0005739">
    <property type="term" value="C:mitochondrion"/>
    <property type="evidence" value="ECO:0007669"/>
    <property type="project" value="TreeGrafter"/>
</dbReference>
<dbReference type="EC" id="2.3.1.234" evidence="1"/>
<evidence type="ECO:0000256" key="2">
    <source>
        <dbReference type="ARBA" id="ARBA00022679"/>
    </source>
</evidence>
<keyword evidence="9" id="KW-1185">Reference proteome</keyword>
<dbReference type="SUPFAM" id="SSF53067">
    <property type="entry name" value="Actin-like ATPase domain"/>
    <property type="match status" value="2"/>
</dbReference>
<dbReference type="PANTHER" id="PTHR11735">
    <property type="entry name" value="TRNA N6-ADENOSINE THREONYLCARBAMOYLTRANSFERASE"/>
    <property type="match status" value="1"/>
</dbReference>
<protein>
    <recommendedName>
        <fullName evidence="1">N(6)-L-threonylcarbamoyladenine synthase</fullName>
        <ecNumber evidence="1">2.3.1.234</ecNumber>
    </recommendedName>
</protein>
<dbReference type="PROSITE" id="PS01016">
    <property type="entry name" value="GLYCOPROTEASE"/>
    <property type="match status" value="1"/>
</dbReference>
<dbReference type="Gene3D" id="3.30.420.40">
    <property type="match status" value="2"/>
</dbReference>
<evidence type="ECO:0000256" key="1">
    <source>
        <dbReference type="ARBA" id="ARBA00012156"/>
    </source>
</evidence>
<evidence type="ECO:0000256" key="3">
    <source>
        <dbReference type="ARBA" id="ARBA00022694"/>
    </source>
</evidence>
<dbReference type="Pfam" id="PF00814">
    <property type="entry name" value="TsaD"/>
    <property type="match status" value="1"/>
</dbReference>
<dbReference type="CDD" id="cd24134">
    <property type="entry name" value="ASKHA_NBD_OSGEPL1_QRI7_euk"/>
    <property type="match status" value="1"/>
</dbReference>
<dbReference type="InterPro" id="IPR017860">
    <property type="entry name" value="Peptidase_M22_CS"/>
</dbReference>
<comment type="catalytic activity">
    <reaction evidence="6">
        <text>L-threonylcarbamoyladenylate + adenosine(37) in tRNA = N(6)-L-threonylcarbamoyladenosine(37) in tRNA + AMP + H(+)</text>
        <dbReference type="Rhea" id="RHEA:37059"/>
        <dbReference type="Rhea" id="RHEA-COMP:10162"/>
        <dbReference type="Rhea" id="RHEA-COMP:10163"/>
        <dbReference type="ChEBI" id="CHEBI:15378"/>
        <dbReference type="ChEBI" id="CHEBI:73682"/>
        <dbReference type="ChEBI" id="CHEBI:74411"/>
        <dbReference type="ChEBI" id="CHEBI:74418"/>
        <dbReference type="ChEBI" id="CHEBI:456215"/>
        <dbReference type="EC" id="2.3.1.234"/>
    </reaction>
</comment>
<keyword evidence="3" id="KW-0819">tRNA processing</keyword>
<evidence type="ECO:0000256" key="4">
    <source>
        <dbReference type="ARBA" id="ARBA00022723"/>
    </source>
</evidence>
<dbReference type="PRINTS" id="PR00789">
    <property type="entry name" value="OSIALOPTASE"/>
</dbReference>
<evidence type="ECO:0000313" key="8">
    <source>
        <dbReference type="EMBL" id="KAF5385992.1"/>
    </source>
</evidence>
<dbReference type="FunFam" id="3.30.420.40:FF:000012">
    <property type="entry name" value="tRNA N6-adenosine threonylcarbamoyltransferase"/>
    <property type="match status" value="1"/>
</dbReference>
<sequence length="315" mass="33970">MLLRCSASASRYPHPCFARLFTVLAVESSADDTCAAIVTSSREILSNVVIKQNHLHEGYGGIHPMIAIQAHQRNMPIAVKRALREANVDVRKGIDGIAFTRGPGIGGCLSVGSNAAKTLAAALDLPIVGVHHMQAHALTPLLTSWPTPPKFPFLTLLVSGGHTLLLLAKSLNSFRILATTPDESIGRSFDKVSRMLGLNWTALGPGAALEQFCAQDFAGELPGIPPYPRPLRGQLGFSYSSLHSYVERYIAANEGLDNIDMSTRLALARGFQTAAVTQLEEKLLLAFRWCSENKIEVSDVVVSGGVASNTFLRER</sequence>
<evidence type="ECO:0000259" key="7">
    <source>
        <dbReference type="Pfam" id="PF00814"/>
    </source>
</evidence>
<dbReference type="InterPro" id="IPR017861">
    <property type="entry name" value="KAE1/TsaD"/>
</dbReference>
<feature type="domain" description="Gcp-like" evidence="7">
    <location>
        <begin position="43"/>
        <end position="314"/>
    </location>
</feature>
<dbReference type="GO" id="GO:0061711">
    <property type="term" value="F:tRNA N(6)-L-threonylcarbamoyladenine synthase activity"/>
    <property type="evidence" value="ECO:0007669"/>
    <property type="project" value="UniProtKB-EC"/>
</dbReference>
<evidence type="ECO:0000256" key="5">
    <source>
        <dbReference type="ARBA" id="ARBA00023315"/>
    </source>
</evidence>
<comment type="caution">
    <text evidence="8">The sequence shown here is derived from an EMBL/GenBank/DDBJ whole genome shotgun (WGS) entry which is preliminary data.</text>
</comment>
<dbReference type="GO" id="GO:0072670">
    <property type="term" value="P:mitochondrial tRNA threonylcarbamoyladenosine modification"/>
    <property type="evidence" value="ECO:0007669"/>
    <property type="project" value="TreeGrafter"/>
</dbReference>
<accession>A0A8H5HMF3</accession>
<dbReference type="GO" id="GO:0046872">
    <property type="term" value="F:metal ion binding"/>
    <property type="evidence" value="ECO:0007669"/>
    <property type="project" value="UniProtKB-KW"/>
</dbReference>
<dbReference type="InterPro" id="IPR000905">
    <property type="entry name" value="Gcp-like_dom"/>
</dbReference>
<reference evidence="8 9" key="1">
    <citation type="journal article" date="2020" name="ISME J.">
        <title>Uncovering the hidden diversity of litter-decomposition mechanisms in mushroom-forming fungi.</title>
        <authorList>
            <person name="Floudas D."/>
            <person name="Bentzer J."/>
            <person name="Ahren D."/>
            <person name="Johansson T."/>
            <person name="Persson P."/>
            <person name="Tunlid A."/>
        </authorList>
    </citation>
    <scope>NUCLEOTIDE SEQUENCE [LARGE SCALE GENOMIC DNA]</scope>
    <source>
        <strain evidence="8 9">CBS 661.87</strain>
    </source>
</reference>
<organism evidence="8 9">
    <name type="scientific">Tricholomella constricta</name>
    <dbReference type="NCBI Taxonomy" id="117010"/>
    <lineage>
        <taxon>Eukaryota</taxon>
        <taxon>Fungi</taxon>
        <taxon>Dikarya</taxon>
        <taxon>Basidiomycota</taxon>
        <taxon>Agaricomycotina</taxon>
        <taxon>Agaricomycetes</taxon>
        <taxon>Agaricomycetidae</taxon>
        <taxon>Agaricales</taxon>
        <taxon>Tricholomatineae</taxon>
        <taxon>Lyophyllaceae</taxon>
        <taxon>Tricholomella</taxon>
    </lineage>
</organism>
<name>A0A8H5HMF3_9AGAR</name>
<keyword evidence="5" id="KW-0012">Acyltransferase</keyword>